<evidence type="ECO:0000313" key="1">
    <source>
        <dbReference type="EMBL" id="MCW2307401.1"/>
    </source>
</evidence>
<proteinExistence type="predicted"/>
<dbReference type="Proteomes" id="UP001209755">
    <property type="component" value="Unassembled WGS sequence"/>
</dbReference>
<comment type="caution">
    <text evidence="1">The sequence shown here is derived from an EMBL/GenBank/DDBJ whole genome shotgun (WGS) entry which is preliminary data.</text>
</comment>
<reference evidence="2" key="1">
    <citation type="submission" date="2023-07" db="EMBL/GenBank/DDBJ databases">
        <title>Genome sequencing of Purple Non-Sulfur Bacteria from various extreme environments.</title>
        <authorList>
            <person name="Mayer M."/>
        </authorList>
    </citation>
    <scope>NUCLEOTIDE SEQUENCE [LARGE SCALE GENOMIC DNA]</scope>
    <source>
        <strain evidence="2">DSM 17935</strain>
    </source>
</reference>
<keyword evidence="2" id="KW-1185">Reference proteome</keyword>
<evidence type="ECO:0000313" key="2">
    <source>
        <dbReference type="Proteomes" id="UP001209755"/>
    </source>
</evidence>
<sequence length="95" mass="10533">MTVDEFAATLDAGTPPAGLSPALLGLWHAGRGEWTTAHEIVQDDDGRDAAWVHAWLHRDEGDTWNAGYWYRRAGRPVYSGALDEEWREIAEGLLG</sequence>
<gene>
    <name evidence="1" type="ORF">M2319_001732</name>
</gene>
<accession>A0ABT3HAH3</accession>
<protein>
    <submittedName>
        <fullName evidence="1">Uncharacterized protein</fullName>
    </submittedName>
</protein>
<name>A0ABT3HAH3_9HYPH</name>
<organism evidence="1 2">
    <name type="scientific">Rhodobium gokarnense</name>
    <dbReference type="NCBI Taxonomy" id="364296"/>
    <lineage>
        <taxon>Bacteria</taxon>
        <taxon>Pseudomonadati</taxon>
        <taxon>Pseudomonadota</taxon>
        <taxon>Alphaproteobacteria</taxon>
        <taxon>Hyphomicrobiales</taxon>
        <taxon>Rhodobiaceae</taxon>
        <taxon>Rhodobium</taxon>
    </lineage>
</organism>
<dbReference type="RefSeq" id="WP_264601058.1">
    <property type="nucleotide sequence ID" value="NZ_JAOQNS010000004.1"/>
</dbReference>
<dbReference type="EMBL" id="JAOQNS010000004">
    <property type="protein sequence ID" value="MCW2307401.1"/>
    <property type="molecule type" value="Genomic_DNA"/>
</dbReference>